<organism evidence="3 4">
    <name type="scientific">Candidatus Segetimicrobium genomatis</name>
    <dbReference type="NCBI Taxonomy" id="2569760"/>
    <lineage>
        <taxon>Bacteria</taxon>
        <taxon>Bacillati</taxon>
        <taxon>Candidatus Sysuimicrobiota</taxon>
        <taxon>Candidatus Sysuimicrobiia</taxon>
        <taxon>Candidatus Sysuimicrobiales</taxon>
        <taxon>Candidatus Segetimicrobiaceae</taxon>
        <taxon>Candidatus Segetimicrobium</taxon>
    </lineage>
</organism>
<feature type="domain" description="Intracellular proteinase inhibitor BsuPI" evidence="2">
    <location>
        <begin position="36"/>
        <end position="136"/>
    </location>
</feature>
<dbReference type="InterPro" id="IPR038144">
    <property type="entry name" value="IPI"/>
</dbReference>
<keyword evidence="1" id="KW-0732">Signal</keyword>
<evidence type="ECO:0000259" key="2">
    <source>
        <dbReference type="Pfam" id="PF12690"/>
    </source>
</evidence>
<dbReference type="Gene3D" id="2.60.40.2360">
    <property type="entry name" value="Intracellular proteinase inhibitor BsuPI"/>
    <property type="match status" value="1"/>
</dbReference>
<feature type="signal peptide" evidence="1">
    <location>
        <begin position="1"/>
        <end position="20"/>
    </location>
</feature>
<protein>
    <recommendedName>
        <fullName evidence="2">Intracellular proteinase inhibitor BsuPI domain-containing protein</fullName>
    </recommendedName>
</protein>
<dbReference type="Pfam" id="PF12690">
    <property type="entry name" value="BsuPI"/>
    <property type="match status" value="1"/>
</dbReference>
<accession>A0A537L313</accession>
<name>A0A537L313_9BACT</name>
<dbReference type="InterPro" id="IPR020481">
    <property type="entry name" value="Intracell_prot_inh_BsuPI"/>
</dbReference>
<gene>
    <name evidence="3" type="ORF">E6H01_06775</name>
</gene>
<evidence type="ECO:0000313" key="3">
    <source>
        <dbReference type="EMBL" id="TMJ02382.1"/>
    </source>
</evidence>
<reference evidence="3 4" key="1">
    <citation type="journal article" date="2019" name="Nat. Microbiol.">
        <title>Mediterranean grassland soil C-N compound turnover is dependent on rainfall and depth, and is mediated by genomically divergent microorganisms.</title>
        <authorList>
            <person name="Diamond S."/>
            <person name="Andeer P.F."/>
            <person name="Li Z."/>
            <person name="Crits-Christoph A."/>
            <person name="Burstein D."/>
            <person name="Anantharaman K."/>
            <person name="Lane K.R."/>
            <person name="Thomas B.C."/>
            <person name="Pan C."/>
            <person name="Northen T.R."/>
            <person name="Banfield J.F."/>
        </authorList>
    </citation>
    <scope>NUCLEOTIDE SEQUENCE [LARGE SCALE GENOMIC DNA]</scope>
    <source>
        <strain evidence="3">NP_4</strain>
    </source>
</reference>
<proteinExistence type="predicted"/>
<sequence length="160" mass="17735">MRTINVVILAASLLLTRAMAGPTAPATVRGVQIELRLNKVAYTVGEPVEITLTLSNPAMSVAKFQFPTGQMYDFIVSRDGQFVWQWSLGRAFTQAFTALILAPREAKVFTERWDQRDARGRTVPPGEYEIVAVFPAGDVEVTVPARPETPRVRFAIRGSR</sequence>
<dbReference type="AlphaFoldDB" id="A0A537L313"/>
<evidence type="ECO:0000256" key="1">
    <source>
        <dbReference type="SAM" id="SignalP"/>
    </source>
</evidence>
<dbReference type="EMBL" id="VBAL01000082">
    <property type="protein sequence ID" value="TMJ02382.1"/>
    <property type="molecule type" value="Genomic_DNA"/>
</dbReference>
<comment type="caution">
    <text evidence="3">The sequence shown here is derived from an EMBL/GenBank/DDBJ whole genome shotgun (WGS) entry which is preliminary data.</text>
</comment>
<evidence type="ECO:0000313" key="4">
    <source>
        <dbReference type="Proteomes" id="UP000319353"/>
    </source>
</evidence>
<dbReference type="Proteomes" id="UP000319353">
    <property type="component" value="Unassembled WGS sequence"/>
</dbReference>
<feature type="chain" id="PRO_5021745909" description="Intracellular proteinase inhibitor BsuPI domain-containing protein" evidence="1">
    <location>
        <begin position="21"/>
        <end position="160"/>
    </location>
</feature>